<keyword evidence="5 9" id="KW-0963">Cytoplasm</keyword>
<name>A0ABS3KDY2_9PROT</name>
<dbReference type="PANTHER" id="PTHR43090">
    <property type="entry name" value="1-(5-PHOSPHORIBOSYL)-5-[(5-PHOSPHORIBOSYLAMINO)METHYLIDENEAMINO] IMIDAZOLE-4-CARBOXAMIDE ISOMERASE"/>
    <property type="match status" value="1"/>
</dbReference>
<dbReference type="InterPro" id="IPR023016">
    <property type="entry name" value="HisA/PriA"/>
</dbReference>
<evidence type="ECO:0000256" key="4">
    <source>
        <dbReference type="ARBA" id="ARBA00009667"/>
    </source>
</evidence>
<protein>
    <recommendedName>
        <fullName evidence="9 11">1-(5-phosphoribosyl)-5-[(5-phosphoribosylamino)methylideneamino] imidazole-4-carboxamide isomerase</fullName>
        <ecNumber evidence="9 11">5.3.1.16</ecNumber>
    </recommendedName>
    <alternativeName>
        <fullName evidence="9">Phosphoribosylformimino-5-aminoimidazole carboxamide ribotide isomerase</fullName>
    </alternativeName>
</protein>
<evidence type="ECO:0000256" key="9">
    <source>
        <dbReference type="HAMAP-Rule" id="MF_01014"/>
    </source>
</evidence>
<evidence type="ECO:0000256" key="8">
    <source>
        <dbReference type="ARBA" id="ARBA00023235"/>
    </source>
</evidence>
<feature type="active site" description="Proton donor" evidence="9">
    <location>
        <position position="131"/>
    </location>
</feature>
<comment type="caution">
    <text evidence="12">The sequence shown here is derived from an EMBL/GenBank/DDBJ whole genome shotgun (WGS) entry which is preliminary data.</text>
</comment>
<dbReference type="Proteomes" id="UP001518990">
    <property type="component" value="Unassembled WGS sequence"/>
</dbReference>
<dbReference type="InterPro" id="IPR006062">
    <property type="entry name" value="His_biosynth"/>
</dbReference>
<dbReference type="InterPro" id="IPR011060">
    <property type="entry name" value="RibuloseP-bd_barrel"/>
</dbReference>
<comment type="subcellular location">
    <subcellularLocation>
        <location evidence="2 9 11">Cytoplasm</location>
    </subcellularLocation>
</comment>
<dbReference type="Gene3D" id="3.20.20.70">
    <property type="entry name" value="Aldolase class I"/>
    <property type="match status" value="1"/>
</dbReference>
<dbReference type="SUPFAM" id="SSF51366">
    <property type="entry name" value="Ribulose-phoshate binding barrel"/>
    <property type="match status" value="1"/>
</dbReference>
<keyword evidence="7 9" id="KW-0368">Histidine biosynthesis</keyword>
<evidence type="ECO:0000256" key="3">
    <source>
        <dbReference type="ARBA" id="ARBA00005133"/>
    </source>
</evidence>
<dbReference type="InterPro" id="IPR013785">
    <property type="entry name" value="Aldolase_TIM"/>
</dbReference>
<evidence type="ECO:0000256" key="11">
    <source>
        <dbReference type="RuleBase" id="RU003658"/>
    </source>
</evidence>
<dbReference type="Pfam" id="PF00977">
    <property type="entry name" value="His_biosynth"/>
    <property type="match status" value="1"/>
</dbReference>
<sequence length="241" mass="24544">MAFTLYPAIDLKGGKVVRLKRGDMDQATTYAEDPGAQAAAFAQQGFEWLHVVDLDGAFAGRPANAEAVTRILASTACPVQLGGGIRDMATVEAWLKRGIARVILGSAAVKNPEFAREACRAFPGQVAVGIDARDGMVATEGWAETSTTSALDLALSFEDAGAAAIIHTDIDRDGMLGGVNVAATSALGARLTTPVIASGGVAGVEDITALMAAGNVAGTIIGRALYDGRLTAEAALAASRG</sequence>
<feature type="active site" description="Proton acceptor" evidence="9">
    <location>
        <position position="10"/>
    </location>
</feature>
<evidence type="ECO:0000256" key="1">
    <source>
        <dbReference type="ARBA" id="ARBA00000901"/>
    </source>
</evidence>
<comment type="catalytic activity">
    <reaction evidence="1 9 11">
        <text>1-(5-phospho-beta-D-ribosyl)-5-[(5-phospho-beta-D-ribosylamino)methylideneamino]imidazole-4-carboxamide = 5-[(5-phospho-1-deoxy-D-ribulos-1-ylimino)methylamino]-1-(5-phospho-beta-D-ribosyl)imidazole-4-carboxamide</text>
        <dbReference type="Rhea" id="RHEA:15469"/>
        <dbReference type="ChEBI" id="CHEBI:58435"/>
        <dbReference type="ChEBI" id="CHEBI:58525"/>
        <dbReference type="EC" id="5.3.1.16"/>
    </reaction>
</comment>
<keyword evidence="6 9" id="KW-0028">Amino-acid biosynthesis</keyword>
<accession>A0ABS3KDY2</accession>
<keyword evidence="13" id="KW-1185">Reference proteome</keyword>
<evidence type="ECO:0000313" key="12">
    <source>
        <dbReference type="EMBL" id="MBO1075140.1"/>
    </source>
</evidence>
<comment type="pathway">
    <text evidence="3 9 11">Amino-acid biosynthesis; L-histidine biosynthesis; L-histidine from 5-phospho-alpha-D-ribose 1-diphosphate: step 4/9.</text>
</comment>
<dbReference type="CDD" id="cd04732">
    <property type="entry name" value="HisA"/>
    <property type="match status" value="1"/>
</dbReference>
<dbReference type="InterPro" id="IPR006063">
    <property type="entry name" value="HisA_bact_arch"/>
</dbReference>
<dbReference type="EC" id="5.3.1.16" evidence="9 11"/>
<evidence type="ECO:0000256" key="7">
    <source>
        <dbReference type="ARBA" id="ARBA00023102"/>
    </source>
</evidence>
<keyword evidence="8 9" id="KW-0413">Isomerase</keyword>
<evidence type="ECO:0000256" key="2">
    <source>
        <dbReference type="ARBA" id="ARBA00004496"/>
    </source>
</evidence>
<dbReference type="GO" id="GO:0003949">
    <property type="term" value="F:1-(5-phosphoribosyl)-5-[(5-phosphoribosylamino)methylideneamino]imidazole-4-carboxamide isomerase activity"/>
    <property type="evidence" value="ECO:0007669"/>
    <property type="project" value="UniProtKB-EC"/>
</dbReference>
<dbReference type="RefSeq" id="WP_207447188.1">
    <property type="nucleotide sequence ID" value="NZ_CP061091.1"/>
</dbReference>
<gene>
    <name evidence="9 12" type="primary">hisA</name>
    <name evidence="12" type="ORF">IAI60_11025</name>
</gene>
<evidence type="ECO:0000313" key="13">
    <source>
        <dbReference type="Proteomes" id="UP001518990"/>
    </source>
</evidence>
<dbReference type="PANTHER" id="PTHR43090:SF2">
    <property type="entry name" value="1-(5-PHOSPHORIBOSYL)-5-[(5-PHOSPHORIBOSYLAMINO)METHYLIDENEAMINO] IMIDAZOLE-4-CARBOXAMIDE ISOMERASE"/>
    <property type="match status" value="1"/>
</dbReference>
<dbReference type="EMBL" id="JACTNF010000010">
    <property type="protein sequence ID" value="MBO1075140.1"/>
    <property type="molecule type" value="Genomic_DNA"/>
</dbReference>
<reference evidence="12 13" key="1">
    <citation type="submission" date="2020-09" db="EMBL/GenBank/DDBJ databases">
        <title>Roseomonas.</title>
        <authorList>
            <person name="Zhu W."/>
        </authorList>
    </citation>
    <scope>NUCLEOTIDE SEQUENCE [LARGE SCALE GENOMIC DNA]</scope>
    <source>
        <strain evidence="12 13">1311</strain>
    </source>
</reference>
<organism evidence="12 13">
    <name type="scientific">Roseomonas marmotae</name>
    <dbReference type="NCBI Taxonomy" id="2768161"/>
    <lineage>
        <taxon>Bacteria</taxon>
        <taxon>Pseudomonadati</taxon>
        <taxon>Pseudomonadota</taxon>
        <taxon>Alphaproteobacteria</taxon>
        <taxon>Acetobacterales</taxon>
        <taxon>Roseomonadaceae</taxon>
        <taxon>Roseomonas</taxon>
    </lineage>
</organism>
<dbReference type="InterPro" id="IPR044524">
    <property type="entry name" value="Isoase_HisA-like"/>
</dbReference>
<evidence type="ECO:0000256" key="10">
    <source>
        <dbReference type="RuleBase" id="RU003657"/>
    </source>
</evidence>
<evidence type="ECO:0000256" key="5">
    <source>
        <dbReference type="ARBA" id="ARBA00022490"/>
    </source>
</evidence>
<dbReference type="NCBIfam" id="TIGR00007">
    <property type="entry name" value="1-(5-phosphoribosyl)-5-[(5-phosphoribosylamino)methylideneamino]imidazole-4-carboxamide isomerase"/>
    <property type="match status" value="1"/>
</dbReference>
<evidence type="ECO:0000256" key="6">
    <source>
        <dbReference type="ARBA" id="ARBA00022605"/>
    </source>
</evidence>
<proteinExistence type="inferred from homology"/>
<comment type="similarity">
    <text evidence="4 9 10">Belongs to the HisA/HisF family.</text>
</comment>
<dbReference type="HAMAP" id="MF_01014">
    <property type="entry name" value="HisA"/>
    <property type="match status" value="1"/>
</dbReference>